<evidence type="ECO:0000256" key="1">
    <source>
        <dbReference type="SAM" id="MobiDB-lite"/>
    </source>
</evidence>
<evidence type="ECO:0000313" key="3">
    <source>
        <dbReference type="Proteomes" id="UP001058273"/>
    </source>
</evidence>
<sequence>MDYETAPEGHIWVDTNSYKRFLQSVNTPKYLVRIQTKEMWDRQLNREHYQQIKRATNRKSKPKNSRFHPNRNKLLENEEWRKKRYHKSVWKNMDYGDITKAGPVKIIKK</sequence>
<gene>
    <name evidence="2" type="ORF">G314FT_00690</name>
</gene>
<keyword evidence="3" id="KW-1185">Reference proteome</keyword>
<name>A0ABY5NWV2_9ENTE</name>
<accession>A0ABY5NWV2</accession>
<reference evidence="2" key="2">
    <citation type="submission" date="2022-08" db="EMBL/GenBank/DDBJ databases">
        <authorList>
            <person name="Poehlein A."/>
            <person name="Guzman J."/>
            <person name="Daniel R."/>
            <person name="Vilcinskas A."/>
        </authorList>
    </citation>
    <scope>NUCLEOTIDE SEQUENCE</scope>
    <source>
        <strain evidence="2">G314FT</strain>
    </source>
</reference>
<dbReference type="Proteomes" id="UP001058273">
    <property type="component" value="Chromosome"/>
</dbReference>
<dbReference type="EMBL" id="CP102451">
    <property type="protein sequence ID" value="UUV97978.1"/>
    <property type="molecule type" value="Genomic_DNA"/>
</dbReference>
<dbReference type="RefSeq" id="WP_257701581.1">
    <property type="nucleotide sequence ID" value="NZ_CP102451.1"/>
</dbReference>
<organism evidence="2 3">
    <name type="scientific">Vagococcus luciliae</name>
    <dbReference type="NCBI Taxonomy" id="2920380"/>
    <lineage>
        <taxon>Bacteria</taxon>
        <taxon>Bacillati</taxon>
        <taxon>Bacillota</taxon>
        <taxon>Bacilli</taxon>
        <taxon>Lactobacillales</taxon>
        <taxon>Enterococcaceae</taxon>
        <taxon>Vagococcus</taxon>
    </lineage>
</organism>
<reference evidence="2" key="1">
    <citation type="submission" date="2022-08" db="EMBL/GenBank/DDBJ databases">
        <title>Genome sequence of Vagococcus luciliae DSM 112651.</title>
        <authorList>
            <person name="Juan G."/>
            <person name="Anja P."/>
            <person name="Rolf D."/>
            <person name="Kampfer P."/>
            <person name="Vilcinskas A."/>
        </authorList>
    </citation>
    <scope>NUCLEOTIDE SEQUENCE</scope>
    <source>
        <strain evidence="2">G314FT</strain>
    </source>
</reference>
<feature type="compositionally biased region" description="Basic residues" evidence="1">
    <location>
        <begin position="55"/>
        <end position="71"/>
    </location>
</feature>
<evidence type="ECO:0000313" key="2">
    <source>
        <dbReference type="EMBL" id="UUV97978.1"/>
    </source>
</evidence>
<protein>
    <submittedName>
        <fullName evidence="2">Uncharacterized protein</fullName>
    </submittedName>
</protein>
<proteinExistence type="predicted"/>
<feature type="region of interest" description="Disordered" evidence="1">
    <location>
        <begin position="53"/>
        <end position="75"/>
    </location>
</feature>